<name>A0A452QHQ2_URSAM</name>
<dbReference type="InterPro" id="IPR001356">
    <property type="entry name" value="HD"/>
</dbReference>
<reference evidence="9" key="3">
    <citation type="submission" date="2025-09" db="UniProtKB">
        <authorList>
            <consortium name="Ensembl"/>
        </authorList>
    </citation>
    <scope>IDENTIFICATION</scope>
</reference>
<evidence type="ECO:0000256" key="4">
    <source>
        <dbReference type="ARBA" id="ARBA00023242"/>
    </source>
</evidence>
<dbReference type="PANTHER" id="PTHR46123">
    <property type="entry name" value="MIX-TYPE HOMEOBOX GENE 1-RELATED"/>
    <property type="match status" value="1"/>
</dbReference>
<keyword evidence="4 5" id="KW-0539">Nucleus</keyword>
<dbReference type="Ensembl" id="ENSUAMT00000005172.1">
    <property type="protein sequence ID" value="ENSUAMP00000004539.1"/>
    <property type="gene ID" value="ENSUAMG00000004163.1"/>
</dbReference>
<dbReference type="GO" id="GO:0000981">
    <property type="term" value="F:DNA-binding transcription factor activity, RNA polymerase II-specific"/>
    <property type="evidence" value="ECO:0007669"/>
    <property type="project" value="TreeGrafter"/>
</dbReference>
<dbReference type="InterPro" id="IPR009057">
    <property type="entry name" value="Homeodomain-like_sf"/>
</dbReference>
<feature type="region of interest" description="Disordered" evidence="7">
    <location>
        <begin position="108"/>
        <end position="142"/>
    </location>
</feature>
<evidence type="ECO:0000313" key="9">
    <source>
        <dbReference type="Ensembl" id="ENSUAMP00000004539.1"/>
    </source>
</evidence>
<feature type="DNA-binding region" description="Homeobox" evidence="5">
    <location>
        <begin position="131"/>
        <end position="179"/>
    </location>
</feature>
<evidence type="ECO:0000259" key="8">
    <source>
        <dbReference type="PROSITE" id="PS50071"/>
    </source>
</evidence>
<reference evidence="10" key="1">
    <citation type="submission" date="2016-06" db="EMBL/GenBank/DDBJ databases">
        <title>De novo assembly and RNA-Seq shows season-dependent expression and editing in black bear kidneys.</title>
        <authorList>
            <person name="Korstanje R."/>
            <person name="Srivastava A."/>
            <person name="Sarsani V.K."/>
            <person name="Sheehan S.M."/>
            <person name="Seger R.L."/>
            <person name="Barter M.E."/>
            <person name="Lindqvist C."/>
            <person name="Brody L.C."/>
            <person name="Mullikin J.C."/>
        </authorList>
    </citation>
    <scope>NUCLEOTIDE SEQUENCE [LARGE SCALE GENOMIC DNA]</scope>
</reference>
<accession>A0A452QHQ2</accession>
<dbReference type="Pfam" id="PF00046">
    <property type="entry name" value="Homeodomain"/>
    <property type="match status" value="2"/>
</dbReference>
<dbReference type="Proteomes" id="UP000291022">
    <property type="component" value="Unassembled WGS sequence"/>
</dbReference>
<dbReference type="GO" id="GO:0000977">
    <property type="term" value="F:RNA polymerase II transcription regulatory region sequence-specific DNA binding"/>
    <property type="evidence" value="ECO:0007669"/>
    <property type="project" value="TreeGrafter"/>
</dbReference>
<keyword evidence="3 5" id="KW-0371">Homeobox</keyword>
<evidence type="ECO:0000256" key="3">
    <source>
        <dbReference type="ARBA" id="ARBA00023155"/>
    </source>
</evidence>
<organism evidence="9 10">
    <name type="scientific">Ursus americanus</name>
    <name type="common">American black bear</name>
    <name type="synonym">Euarctos americanus</name>
    <dbReference type="NCBI Taxonomy" id="9643"/>
    <lineage>
        <taxon>Eukaryota</taxon>
        <taxon>Metazoa</taxon>
        <taxon>Chordata</taxon>
        <taxon>Craniata</taxon>
        <taxon>Vertebrata</taxon>
        <taxon>Euteleostomi</taxon>
        <taxon>Mammalia</taxon>
        <taxon>Eutheria</taxon>
        <taxon>Laurasiatheria</taxon>
        <taxon>Carnivora</taxon>
        <taxon>Caniformia</taxon>
        <taxon>Ursidae</taxon>
        <taxon>Ursus</taxon>
    </lineage>
</organism>
<keyword evidence="10" id="KW-1185">Reference proteome</keyword>
<dbReference type="STRING" id="9643.ENSUAMP00000004539"/>
<dbReference type="InterPro" id="IPR051306">
    <property type="entry name" value="Homeobox_regulator"/>
</dbReference>
<feature type="domain" description="Homeobox" evidence="8">
    <location>
        <begin position="48"/>
        <end position="108"/>
    </location>
</feature>
<evidence type="ECO:0000256" key="2">
    <source>
        <dbReference type="ARBA" id="ARBA00023125"/>
    </source>
</evidence>
<keyword evidence="2 5" id="KW-0238">DNA-binding</keyword>
<dbReference type="GO" id="GO:0005634">
    <property type="term" value="C:nucleus"/>
    <property type="evidence" value="ECO:0007669"/>
    <property type="project" value="UniProtKB-SubCell"/>
</dbReference>
<dbReference type="GeneTree" id="ENSGT00940000154537"/>
<dbReference type="SUPFAM" id="SSF46689">
    <property type="entry name" value="Homeodomain-like"/>
    <property type="match status" value="2"/>
</dbReference>
<dbReference type="AlphaFoldDB" id="A0A452QHQ2"/>
<dbReference type="CDD" id="cd00086">
    <property type="entry name" value="homeodomain"/>
    <property type="match status" value="2"/>
</dbReference>
<feature type="domain" description="Homeobox" evidence="8">
    <location>
        <begin position="129"/>
        <end position="178"/>
    </location>
</feature>
<protein>
    <recommendedName>
        <fullName evidence="8">Homeobox domain-containing protein</fullName>
    </recommendedName>
</protein>
<evidence type="ECO:0000256" key="5">
    <source>
        <dbReference type="PROSITE-ProRule" id="PRU00108"/>
    </source>
</evidence>
<dbReference type="PROSITE" id="PS50071">
    <property type="entry name" value="HOMEOBOX_2"/>
    <property type="match status" value="2"/>
</dbReference>
<evidence type="ECO:0000313" key="10">
    <source>
        <dbReference type="Proteomes" id="UP000291022"/>
    </source>
</evidence>
<feature type="DNA-binding region" description="Homeobox" evidence="5">
    <location>
        <begin position="50"/>
        <end position="109"/>
    </location>
</feature>
<sequence>MVDCLCPIEQSLGWIPEWQRTGKPSLGRCRHGRKGKAQTALPVCILKKAFLRRQLVLKPTQKGALQAWFQHNPYPGITTREQLAQELDIPETRIQVWFQNMCTRQLRQSRLGSAKSQGEGPPHKHQQPPEGRRKRTSISPSQTSILLQAFEKKRIPTGLPESHIQVWFQNRIAQHQRRAEVAL</sequence>
<evidence type="ECO:0000256" key="7">
    <source>
        <dbReference type="SAM" id="MobiDB-lite"/>
    </source>
</evidence>
<dbReference type="OMA" id="QNRIAQH"/>
<dbReference type="SMART" id="SM00389">
    <property type="entry name" value="HOX"/>
    <property type="match status" value="2"/>
</dbReference>
<reference evidence="9" key="2">
    <citation type="submission" date="2025-08" db="UniProtKB">
        <authorList>
            <consortium name="Ensembl"/>
        </authorList>
    </citation>
    <scope>IDENTIFICATION</scope>
</reference>
<proteinExistence type="predicted"/>
<dbReference type="PANTHER" id="PTHR46123:SF3">
    <property type="entry name" value="DOUBLE HOMEOBOX PROTEIN 1-RELATED"/>
    <property type="match status" value="1"/>
</dbReference>
<evidence type="ECO:0000256" key="1">
    <source>
        <dbReference type="ARBA" id="ARBA00004123"/>
    </source>
</evidence>
<dbReference type="Gene3D" id="1.10.10.60">
    <property type="entry name" value="Homeodomain-like"/>
    <property type="match status" value="2"/>
</dbReference>
<evidence type="ECO:0000256" key="6">
    <source>
        <dbReference type="RuleBase" id="RU000682"/>
    </source>
</evidence>
<comment type="subcellular location">
    <subcellularLocation>
        <location evidence="1 5 6">Nucleus</location>
    </subcellularLocation>
</comment>